<dbReference type="EMBL" id="WTYT01000004">
    <property type="protein sequence ID" value="MXO66259.1"/>
    <property type="molecule type" value="Genomic_DNA"/>
</dbReference>
<accession>A0A6I4T701</accession>
<evidence type="ECO:0000259" key="1">
    <source>
        <dbReference type="Pfam" id="PF04965"/>
    </source>
</evidence>
<proteinExistence type="predicted"/>
<dbReference type="OrthoDB" id="9802846at2"/>
<dbReference type="InterPro" id="IPR007048">
    <property type="entry name" value="IraD/Gp25-like"/>
</dbReference>
<comment type="caution">
    <text evidence="2">The sequence shown here is derived from an EMBL/GenBank/DDBJ whole genome shotgun (WGS) entry which is preliminary data.</text>
</comment>
<evidence type="ECO:0000313" key="3">
    <source>
        <dbReference type="Proteomes" id="UP000438476"/>
    </source>
</evidence>
<keyword evidence="3" id="KW-1185">Reference proteome</keyword>
<dbReference type="Proteomes" id="UP000438476">
    <property type="component" value="Unassembled WGS sequence"/>
</dbReference>
<sequence length="113" mass="12333">MSGMNRHSGKALSGEDHIAQSIGDILTTPIGSRVMRRDYGSRLFELVDTPLNSRTSLLWTAATAAALDKWEPRLRVTRVKLTGFDGSGTPQLTITGERTDIPRSPELTLSIPV</sequence>
<dbReference type="Pfam" id="PF04965">
    <property type="entry name" value="GPW_gp25"/>
    <property type="match status" value="1"/>
</dbReference>
<dbReference type="SUPFAM" id="SSF160719">
    <property type="entry name" value="gpW/gp25-like"/>
    <property type="match status" value="1"/>
</dbReference>
<dbReference type="AlphaFoldDB" id="A0A6I4T701"/>
<reference evidence="2 3" key="1">
    <citation type="submission" date="2019-12" db="EMBL/GenBank/DDBJ databases">
        <title>Genomic-based taxomic classification of the family Erythrobacteraceae.</title>
        <authorList>
            <person name="Xu L."/>
        </authorList>
    </citation>
    <scope>NUCLEOTIDE SEQUENCE [LARGE SCALE GENOMIC DNA]</scope>
    <source>
        <strain evidence="2 3">LMG 29518</strain>
    </source>
</reference>
<organism evidence="2 3">
    <name type="scientific">Altericroceibacterium endophyticum</name>
    <dbReference type="NCBI Taxonomy" id="1808508"/>
    <lineage>
        <taxon>Bacteria</taxon>
        <taxon>Pseudomonadati</taxon>
        <taxon>Pseudomonadota</taxon>
        <taxon>Alphaproteobacteria</taxon>
        <taxon>Sphingomonadales</taxon>
        <taxon>Erythrobacteraceae</taxon>
        <taxon>Altericroceibacterium</taxon>
    </lineage>
</organism>
<name>A0A6I4T701_9SPHN</name>
<gene>
    <name evidence="2" type="ORF">GRI91_10870</name>
</gene>
<evidence type="ECO:0000313" key="2">
    <source>
        <dbReference type="EMBL" id="MXO66259.1"/>
    </source>
</evidence>
<protein>
    <recommendedName>
        <fullName evidence="1">IraD/Gp25-like domain-containing protein</fullName>
    </recommendedName>
</protein>
<dbReference type="Gene3D" id="3.10.450.40">
    <property type="match status" value="1"/>
</dbReference>
<feature type="domain" description="IraD/Gp25-like" evidence="1">
    <location>
        <begin position="13"/>
        <end position="82"/>
    </location>
</feature>